<dbReference type="GO" id="GO:0003723">
    <property type="term" value="F:RNA binding"/>
    <property type="evidence" value="ECO:0007669"/>
    <property type="project" value="InterPro"/>
</dbReference>
<dbReference type="AlphaFoldDB" id="A0A0D6LJZ9"/>
<comment type="catalytic activity">
    <reaction evidence="5 6">
        <text>queuosine 5'-phosphate + H2O = queuine + D-ribose 5-phosphate</text>
        <dbReference type="Rhea" id="RHEA:75387"/>
        <dbReference type="ChEBI" id="CHEBI:15377"/>
        <dbReference type="ChEBI" id="CHEBI:17433"/>
        <dbReference type="ChEBI" id="CHEBI:78346"/>
        <dbReference type="ChEBI" id="CHEBI:194371"/>
    </reaction>
    <physiologicalReaction direction="left-to-right" evidence="5 6">
        <dbReference type="Rhea" id="RHEA:75388"/>
    </physiologicalReaction>
</comment>
<protein>
    <recommendedName>
        <fullName evidence="3 6">Queuosine 5'-phosphate N-glycosylase/hydrolase</fullName>
        <ecNumber evidence="6">3.2.2.-</ecNumber>
    </recommendedName>
    <alternativeName>
        <fullName evidence="4 6">Queuosine-nucleotide N-glycosylase/hydrolase</fullName>
    </alternativeName>
</protein>
<keyword evidence="1 6" id="KW-0378">Hydrolase</keyword>
<dbReference type="PANTHER" id="PTHR21314:SF0">
    <property type="entry name" value="QUEUOSINE 5'-PHOSPHATE N-GLYCOSYLASE_HYDROLASE"/>
    <property type="match status" value="1"/>
</dbReference>
<reference evidence="9 10" key="1">
    <citation type="submission" date="2013-05" db="EMBL/GenBank/DDBJ databases">
        <title>Draft genome of the parasitic nematode Anyclostoma ceylanicum.</title>
        <authorList>
            <person name="Mitreva M."/>
        </authorList>
    </citation>
    <scope>NUCLEOTIDE SEQUENCE [LARGE SCALE GENOMIC DNA]</scope>
</reference>
<feature type="region of interest" description="Disordered" evidence="7">
    <location>
        <begin position="499"/>
        <end position="543"/>
    </location>
</feature>
<evidence type="ECO:0000256" key="7">
    <source>
        <dbReference type="SAM" id="MobiDB-lite"/>
    </source>
</evidence>
<dbReference type="EMBL" id="KE125107">
    <property type="protein sequence ID" value="EPB71488.1"/>
    <property type="molecule type" value="Genomic_DNA"/>
</dbReference>
<dbReference type="Proteomes" id="UP000054495">
    <property type="component" value="Unassembled WGS sequence"/>
</dbReference>
<feature type="compositionally biased region" description="Low complexity" evidence="7">
    <location>
        <begin position="503"/>
        <end position="519"/>
    </location>
</feature>
<dbReference type="InterPro" id="IPR004521">
    <property type="entry name" value="Uncharacterised_CHP00451"/>
</dbReference>
<dbReference type="Pfam" id="PF01472">
    <property type="entry name" value="PUA"/>
    <property type="match status" value="1"/>
</dbReference>
<dbReference type="PANTHER" id="PTHR21314">
    <property type="entry name" value="QUEUOSINE 5'-PHOSPHATE N-GLYCOSYLASE_HYDROLASE-RELATED"/>
    <property type="match status" value="1"/>
</dbReference>
<gene>
    <name evidence="9" type="ORF">ANCCEY_09425</name>
</gene>
<evidence type="ECO:0000313" key="9">
    <source>
        <dbReference type="EMBL" id="EPB71488.1"/>
    </source>
</evidence>
<evidence type="ECO:0000256" key="4">
    <source>
        <dbReference type="ARBA" id="ARBA00035393"/>
    </source>
</evidence>
<dbReference type="InterPro" id="IPR015947">
    <property type="entry name" value="PUA-like_sf"/>
</dbReference>
<dbReference type="Pfam" id="PF10343">
    <property type="entry name" value="Q_salvage"/>
    <property type="match status" value="1"/>
</dbReference>
<evidence type="ECO:0000256" key="1">
    <source>
        <dbReference type="ARBA" id="ARBA00022801"/>
    </source>
</evidence>
<evidence type="ECO:0000313" key="10">
    <source>
        <dbReference type="Proteomes" id="UP000054495"/>
    </source>
</evidence>
<dbReference type="InterPro" id="IPR019438">
    <property type="entry name" value="Q_salvage"/>
</dbReference>
<evidence type="ECO:0000259" key="8">
    <source>
        <dbReference type="SMART" id="SM00359"/>
    </source>
</evidence>
<accession>A0A0D6LJZ9</accession>
<dbReference type="GO" id="GO:0005737">
    <property type="term" value="C:cytoplasm"/>
    <property type="evidence" value="ECO:0007669"/>
    <property type="project" value="UniProtKB-SubCell"/>
</dbReference>
<dbReference type="Gene3D" id="3.10.400.20">
    <property type="match status" value="1"/>
</dbReference>
<evidence type="ECO:0000256" key="3">
    <source>
        <dbReference type="ARBA" id="ARBA00035306"/>
    </source>
</evidence>
<organism evidence="9 10">
    <name type="scientific">Ancylostoma ceylanicum</name>
    <dbReference type="NCBI Taxonomy" id="53326"/>
    <lineage>
        <taxon>Eukaryota</taxon>
        <taxon>Metazoa</taxon>
        <taxon>Ecdysozoa</taxon>
        <taxon>Nematoda</taxon>
        <taxon>Chromadorea</taxon>
        <taxon>Rhabditida</taxon>
        <taxon>Rhabditina</taxon>
        <taxon>Rhabditomorpha</taxon>
        <taxon>Strongyloidea</taxon>
        <taxon>Ancylostomatidae</taxon>
        <taxon>Ancylostomatinae</taxon>
        <taxon>Ancylostoma</taxon>
    </lineage>
</organism>
<keyword evidence="10" id="KW-1185">Reference proteome</keyword>
<sequence length="543" mass="59958">MSLINGALRPLDSGKFIMEHGKLIKINEDGVQRVAQMIYDAVKDGSIAEVEFSAHAVHPKGKGREVIDWVFFADTVNFSFWPDKGSKYDVTYGGTKYTGYFAACAAINKALDSGLNITSAEWMASASKDDVDSVFKSDGGYSIPLLAERVKAINDSGRVLLEKWNGSFYNCVLAAEGSARKLLDIIVENFESFGDFAEFCGKKVSFLKRAQILVADVYGALKDDDPACAFSDIGTLTMFADYRVPQALAYLGVLEYSKELLDVLKPGHRLENGSPEEVELRGASIWACQRIVSAIQKLRANEGDVVRAIHAMDVDIFAWVYRRKHAAEIEKKKFDEKEDITGATQLKSSIQKGIRNKIIELYPHIEPYLLDILPKKENFKLIKCKDHVELLADHNGVVQFLKTRNTDWIPTLRCMLLLQIIAEVDKGAIKFVLNGSSIMCPGLTSPGAKMTPGVPAEAVVAVMAEGKQHALAIGQMKMSSEEIQSVNKVLAKKKRLNSHMDMDTGMGTDKGMDMGMDMDTGTDMDTDSTEVDSSTEEDTVEDR</sequence>
<dbReference type="SUPFAM" id="SSF88697">
    <property type="entry name" value="PUA domain-like"/>
    <property type="match status" value="1"/>
</dbReference>
<comment type="similarity">
    <text evidence="2 6">Belongs to the QNG1 protein family.</text>
</comment>
<dbReference type="SMART" id="SM00359">
    <property type="entry name" value="PUA"/>
    <property type="match status" value="1"/>
</dbReference>
<name>A0A0D6LJZ9_9BILA</name>
<feature type="domain" description="PUA" evidence="8">
    <location>
        <begin position="420"/>
        <end position="499"/>
    </location>
</feature>
<dbReference type="CDD" id="cd21155">
    <property type="entry name" value="PUA_MCTS-1-like"/>
    <property type="match status" value="1"/>
</dbReference>
<dbReference type="GO" id="GO:0016787">
    <property type="term" value="F:hydrolase activity"/>
    <property type="evidence" value="ECO:0007669"/>
    <property type="project" value="UniProtKB-KW"/>
</dbReference>
<dbReference type="CDD" id="cd11609">
    <property type="entry name" value="MCT1_N"/>
    <property type="match status" value="1"/>
</dbReference>
<dbReference type="InterPro" id="IPR002478">
    <property type="entry name" value="PUA"/>
</dbReference>
<evidence type="ECO:0000256" key="6">
    <source>
        <dbReference type="RuleBase" id="RU365002"/>
    </source>
</evidence>
<evidence type="ECO:0000256" key="5">
    <source>
        <dbReference type="ARBA" id="ARBA00048204"/>
    </source>
</evidence>
<dbReference type="PROSITE" id="PS50890">
    <property type="entry name" value="PUA"/>
    <property type="match status" value="1"/>
</dbReference>
<comment type="function">
    <text evidence="6">Catalyzes the hydrolysis of queuosine 5'-phosphate, releasing the nucleobase queuine (q). Is required for salvage of queuine from exogenous queuosine (Q) that is imported and then converted to queuosine 5'-phosphate intracellularly.</text>
</comment>
<evidence type="ECO:0000256" key="2">
    <source>
        <dbReference type="ARBA" id="ARBA00035119"/>
    </source>
</evidence>
<dbReference type="NCBIfam" id="TIGR00451">
    <property type="entry name" value="unchar_dom_2"/>
    <property type="match status" value="1"/>
</dbReference>
<dbReference type="GO" id="GO:0006400">
    <property type="term" value="P:tRNA modification"/>
    <property type="evidence" value="ECO:0007669"/>
    <property type="project" value="TreeGrafter"/>
</dbReference>
<dbReference type="EC" id="3.2.2.-" evidence="6"/>
<feature type="compositionally biased region" description="Acidic residues" evidence="7">
    <location>
        <begin position="520"/>
        <end position="543"/>
    </location>
</feature>
<proteinExistence type="inferred from homology"/>